<sequence length="78" mass="9153">MAADMEEAVELLQEELDANYSDERDNFVSRKGKQEDKALDNYTRAWENPRKPKLIRGKSRGEKIRPKRNDDRGKERGC</sequence>
<feature type="compositionally biased region" description="Basic and acidic residues" evidence="1">
    <location>
        <begin position="28"/>
        <end position="39"/>
    </location>
</feature>
<feature type="compositionally biased region" description="Basic and acidic residues" evidence="1">
    <location>
        <begin position="59"/>
        <end position="78"/>
    </location>
</feature>
<name>A0A915N6K7_MELJA</name>
<keyword evidence="2" id="KW-1185">Reference proteome</keyword>
<reference evidence="3" key="1">
    <citation type="submission" date="2022-11" db="UniProtKB">
        <authorList>
            <consortium name="WormBaseParasite"/>
        </authorList>
    </citation>
    <scope>IDENTIFICATION</scope>
</reference>
<protein>
    <submittedName>
        <fullName evidence="3">Uncharacterized protein</fullName>
    </submittedName>
</protein>
<proteinExistence type="predicted"/>
<accession>A0A915N6K7</accession>
<dbReference type="Proteomes" id="UP000887561">
    <property type="component" value="Unplaced"/>
</dbReference>
<feature type="region of interest" description="Disordered" evidence="1">
    <location>
        <begin position="28"/>
        <end position="78"/>
    </location>
</feature>
<dbReference type="AlphaFoldDB" id="A0A915N6K7"/>
<evidence type="ECO:0000313" key="2">
    <source>
        <dbReference type="Proteomes" id="UP000887561"/>
    </source>
</evidence>
<evidence type="ECO:0000256" key="1">
    <source>
        <dbReference type="SAM" id="MobiDB-lite"/>
    </source>
</evidence>
<organism evidence="2 3">
    <name type="scientific">Meloidogyne javanica</name>
    <name type="common">Root-knot nematode worm</name>
    <dbReference type="NCBI Taxonomy" id="6303"/>
    <lineage>
        <taxon>Eukaryota</taxon>
        <taxon>Metazoa</taxon>
        <taxon>Ecdysozoa</taxon>
        <taxon>Nematoda</taxon>
        <taxon>Chromadorea</taxon>
        <taxon>Rhabditida</taxon>
        <taxon>Tylenchina</taxon>
        <taxon>Tylenchomorpha</taxon>
        <taxon>Tylenchoidea</taxon>
        <taxon>Meloidogynidae</taxon>
        <taxon>Meloidogyninae</taxon>
        <taxon>Meloidogyne</taxon>
        <taxon>Meloidogyne incognita group</taxon>
    </lineage>
</organism>
<evidence type="ECO:0000313" key="3">
    <source>
        <dbReference type="WBParaSite" id="scaffold8751_cov232.g13337"/>
    </source>
</evidence>
<dbReference type="WBParaSite" id="scaffold8751_cov232.g13337">
    <property type="protein sequence ID" value="scaffold8751_cov232.g13337"/>
    <property type="gene ID" value="scaffold8751_cov232.g13337"/>
</dbReference>